<accession>D6WP25</accession>
<protein>
    <submittedName>
        <fullName evidence="1">Uncharacterized protein</fullName>
    </submittedName>
</protein>
<dbReference type="HOGENOM" id="CLU_2815731_0_0_1"/>
<dbReference type="InParanoid" id="D6WP25"/>
<dbReference type="EMBL" id="KQ971343">
    <property type="protein sequence ID" value="EFA04424.1"/>
    <property type="molecule type" value="Genomic_DNA"/>
</dbReference>
<sequence length="67" mass="8247">MSKNRYQSRLHDKYHNYRLNIALCEIFMKHKHNFHKSTCAKFRSETPPNSKLHAKVRYNFDIIRLIR</sequence>
<evidence type="ECO:0000313" key="2">
    <source>
        <dbReference type="Proteomes" id="UP000007266"/>
    </source>
</evidence>
<dbReference type="Proteomes" id="UP000007266">
    <property type="component" value="Linkage group 5"/>
</dbReference>
<keyword evidence="2" id="KW-1185">Reference proteome</keyword>
<dbReference type="AlphaFoldDB" id="D6WP25"/>
<gene>
    <name evidence="1" type="primary">GLEAN_14724</name>
    <name evidence="1" type="ORF">TcasGA2_TC014724</name>
</gene>
<evidence type="ECO:0000313" key="1">
    <source>
        <dbReference type="EMBL" id="EFA04424.1"/>
    </source>
</evidence>
<reference evidence="1 2" key="1">
    <citation type="journal article" date="2008" name="Nature">
        <title>The genome of the model beetle and pest Tribolium castaneum.</title>
        <authorList>
            <consortium name="Tribolium Genome Sequencing Consortium"/>
            <person name="Richards S."/>
            <person name="Gibbs R.A."/>
            <person name="Weinstock G.M."/>
            <person name="Brown S.J."/>
            <person name="Denell R."/>
            <person name="Beeman R.W."/>
            <person name="Gibbs R."/>
            <person name="Beeman R.W."/>
            <person name="Brown S.J."/>
            <person name="Bucher G."/>
            <person name="Friedrich M."/>
            <person name="Grimmelikhuijzen C.J."/>
            <person name="Klingler M."/>
            <person name="Lorenzen M."/>
            <person name="Richards S."/>
            <person name="Roth S."/>
            <person name="Schroder R."/>
            <person name="Tautz D."/>
            <person name="Zdobnov E.M."/>
            <person name="Muzny D."/>
            <person name="Gibbs R.A."/>
            <person name="Weinstock G.M."/>
            <person name="Attaway T."/>
            <person name="Bell S."/>
            <person name="Buhay C.J."/>
            <person name="Chandrabose M.N."/>
            <person name="Chavez D."/>
            <person name="Clerk-Blankenburg K.P."/>
            <person name="Cree A."/>
            <person name="Dao M."/>
            <person name="Davis C."/>
            <person name="Chacko J."/>
            <person name="Dinh H."/>
            <person name="Dugan-Rocha S."/>
            <person name="Fowler G."/>
            <person name="Garner T.T."/>
            <person name="Garnes J."/>
            <person name="Gnirke A."/>
            <person name="Hawes A."/>
            <person name="Hernandez J."/>
            <person name="Hines S."/>
            <person name="Holder M."/>
            <person name="Hume J."/>
            <person name="Jhangiani S.N."/>
            <person name="Joshi V."/>
            <person name="Khan Z.M."/>
            <person name="Jackson L."/>
            <person name="Kovar C."/>
            <person name="Kowis A."/>
            <person name="Lee S."/>
            <person name="Lewis L.R."/>
            <person name="Margolis J."/>
            <person name="Morgan M."/>
            <person name="Nazareth L.V."/>
            <person name="Nguyen N."/>
            <person name="Okwuonu G."/>
            <person name="Parker D."/>
            <person name="Richards S."/>
            <person name="Ruiz S.J."/>
            <person name="Santibanez J."/>
            <person name="Savard J."/>
            <person name="Scherer S.E."/>
            <person name="Schneider B."/>
            <person name="Sodergren E."/>
            <person name="Tautz D."/>
            <person name="Vattahil S."/>
            <person name="Villasana D."/>
            <person name="White C.S."/>
            <person name="Wright R."/>
            <person name="Park Y."/>
            <person name="Beeman R.W."/>
            <person name="Lord J."/>
            <person name="Oppert B."/>
            <person name="Lorenzen M."/>
            <person name="Brown S."/>
            <person name="Wang L."/>
            <person name="Savard J."/>
            <person name="Tautz D."/>
            <person name="Richards S."/>
            <person name="Weinstock G."/>
            <person name="Gibbs R.A."/>
            <person name="Liu Y."/>
            <person name="Worley K."/>
            <person name="Weinstock G."/>
            <person name="Elsik C.G."/>
            <person name="Reese J.T."/>
            <person name="Elhaik E."/>
            <person name="Landan G."/>
            <person name="Graur D."/>
            <person name="Arensburger P."/>
            <person name="Atkinson P."/>
            <person name="Beeman R.W."/>
            <person name="Beidler J."/>
            <person name="Brown S.J."/>
            <person name="Demuth J.P."/>
            <person name="Drury D.W."/>
            <person name="Du Y.Z."/>
            <person name="Fujiwara H."/>
            <person name="Lorenzen M."/>
            <person name="Maselli V."/>
            <person name="Osanai M."/>
            <person name="Park Y."/>
            <person name="Robertson H.M."/>
            <person name="Tu Z."/>
            <person name="Wang J.J."/>
            <person name="Wang S."/>
            <person name="Richards S."/>
            <person name="Song H."/>
            <person name="Zhang L."/>
            <person name="Sodergren E."/>
            <person name="Werner D."/>
            <person name="Stanke M."/>
            <person name="Morgenstern B."/>
            <person name="Solovyev V."/>
            <person name="Kosarev P."/>
            <person name="Brown G."/>
            <person name="Chen H.C."/>
            <person name="Ermolaeva O."/>
            <person name="Hlavina W."/>
            <person name="Kapustin Y."/>
            <person name="Kiryutin B."/>
            <person name="Kitts P."/>
            <person name="Maglott D."/>
            <person name="Pruitt K."/>
            <person name="Sapojnikov V."/>
            <person name="Souvorov A."/>
            <person name="Mackey A.J."/>
            <person name="Waterhouse R.M."/>
            <person name="Wyder S."/>
            <person name="Zdobnov E.M."/>
            <person name="Zdobnov E.M."/>
            <person name="Wyder S."/>
            <person name="Kriventseva E.V."/>
            <person name="Kadowaki T."/>
            <person name="Bork P."/>
            <person name="Aranda M."/>
            <person name="Bao R."/>
            <person name="Beermann A."/>
            <person name="Berns N."/>
            <person name="Bolognesi R."/>
            <person name="Bonneton F."/>
            <person name="Bopp D."/>
            <person name="Brown S.J."/>
            <person name="Bucher G."/>
            <person name="Butts T."/>
            <person name="Chaumot A."/>
            <person name="Denell R.E."/>
            <person name="Ferrier D.E."/>
            <person name="Friedrich M."/>
            <person name="Gordon C.M."/>
            <person name="Jindra M."/>
            <person name="Klingler M."/>
            <person name="Lan Q."/>
            <person name="Lattorff H.M."/>
            <person name="Laudet V."/>
            <person name="von Levetsow C."/>
            <person name="Liu Z."/>
            <person name="Lutz R."/>
            <person name="Lynch J.A."/>
            <person name="da Fonseca R.N."/>
            <person name="Posnien N."/>
            <person name="Reuter R."/>
            <person name="Roth S."/>
            <person name="Savard J."/>
            <person name="Schinko J.B."/>
            <person name="Schmitt C."/>
            <person name="Schoppmeier M."/>
            <person name="Schroder R."/>
            <person name="Shippy T.D."/>
            <person name="Simonnet F."/>
            <person name="Marques-Souza H."/>
            <person name="Tautz D."/>
            <person name="Tomoyasu Y."/>
            <person name="Trauner J."/>
            <person name="Van der Zee M."/>
            <person name="Vervoort M."/>
            <person name="Wittkopp N."/>
            <person name="Wimmer E.A."/>
            <person name="Yang X."/>
            <person name="Jones A.K."/>
            <person name="Sattelle D.B."/>
            <person name="Ebert P.R."/>
            <person name="Nelson D."/>
            <person name="Scott J.G."/>
            <person name="Beeman R.W."/>
            <person name="Muthukrishnan S."/>
            <person name="Kramer K.J."/>
            <person name="Arakane Y."/>
            <person name="Beeman R.W."/>
            <person name="Zhu Q."/>
            <person name="Hogenkamp D."/>
            <person name="Dixit R."/>
            <person name="Oppert B."/>
            <person name="Jiang H."/>
            <person name="Zou Z."/>
            <person name="Marshall J."/>
            <person name="Elpidina E."/>
            <person name="Vinokurov K."/>
            <person name="Oppert C."/>
            <person name="Zou Z."/>
            <person name="Evans J."/>
            <person name="Lu Z."/>
            <person name="Zhao P."/>
            <person name="Sumathipala N."/>
            <person name="Altincicek B."/>
            <person name="Vilcinskas A."/>
            <person name="Williams M."/>
            <person name="Hultmark D."/>
            <person name="Hetru C."/>
            <person name="Jiang H."/>
            <person name="Grimmelikhuijzen C.J."/>
            <person name="Hauser F."/>
            <person name="Cazzamali G."/>
            <person name="Williamson M."/>
            <person name="Park Y."/>
            <person name="Li B."/>
            <person name="Tanaka Y."/>
            <person name="Predel R."/>
            <person name="Neupert S."/>
            <person name="Schachtner J."/>
            <person name="Verleyen P."/>
            <person name="Raible F."/>
            <person name="Bork P."/>
            <person name="Friedrich M."/>
            <person name="Walden K.K."/>
            <person name="Robertson H.M."/>
            <person name="Angeli S."/>
            <person name="Foret S."/>
            <person name="Bucher G."/>
            <person name="Schuetz S."/>
            <person name="Maleszka R."/>
            <person name="Wimmer E.A."/>
            <person name="Beeman R.W."/>
            <person name="Lorenzen M."/>
            <person name="Tomoyasu Y."/>
            <person name="Miller S.C."/>
            <person name="Grossmann D."/>
            <person name="Bucher G."/>
        </authorList>
    </citation>
    <scope>NUCLEOTIDE SEQUENCE [LARGE SCALE GENOMIC DNA]</scope>
    <source>
        <strain evidence="1 2">Georgia GA2</strain>
    </source>
</reference>
<proteinExistence type="predicted"/>
<reference evidence="1 2" key="2">
    <citation type="journal article" date="2010" name="Nucleic Acids Res.">
        <title>BeetleBase in 2010: revisions to provide comprehensive genomic information for Tribolium castaneum.</title>
        <authorList>
            <person name="Kim H.S."/>
            <person name="Murphy T."/>
            <person name="Xia J."/>
            <person name="Caragea D."/>
            <person name="Park Y."/>
            <person name="Beeman R.W."/>
            <person name="Lorenzen M.D."/>
            <person name="Butcher S."/>
            <person name="Manak J.R."/>
            <person name="Brown S.J."/>
        </authorList>
    </citation>
    <scope>GENOME REANNOTATION</scope>
    <source>
        <strain evidence="1 2">Georgia GA2</strain>
    </source>
</reference>
<organism evidence="1 2">
    <name type="scientific">Tribolium castaneum</name>
    <name type="common">Red flour beetle</name>
    <dbReference type="NCBI Taxonomy" id="7070"/>
    <lineage>
        <taxon>Eukaryota</taxon>
        <taxon>Metazoa</taxon>
        <taxon>Ecdysozoa</taxon>
        <taxon>Arthropoda</taxon>
        <taxon>Hexapoda</taxon>
        <taxon>Insecta</taxon>
        <taxon>Pterygota</taxon>
        <taxon>Neoptera</taxon>
        <taxon>Endopterygota</taxon>
        <taxon>Coleoptera</taxon>
        <taxon>Polyphaga</taxon>
        <taxon>Cucujiformia</taxon>
        <taxon>Tenebrionidae</taxon>
        <taxon>Tenebrionidae incertae sedis</taxon>
        <taxon>Tribolium</taxon>
    </lineage>
</organism>
<name>D6WP25_TRICA</name>